<gene>
    <name evidence="1" type="ORF">C5O23_03650</name>
</gene>
<evidence type="ECO:0000313" key="1">
    <source>
        <dbReference type="EMBL" id="PWB03251.1"/>
    </source>
</evidence>
<dbReference type="GO" id="GO:0003677">
    <property type="term" value="F:DNA binding"/>
    <property type="evidence" value="ECO:0007669"/>
    <property type="project" value="InterPro"/>
</dbReference>
<name>A0A2V1IQ37_9BACT</name>
<accession>A0A2V1IQ37</accession>
<dbReference type="GeneID" id="82525447"/>
<dbReference type="Pfam" id="PF09568">
    <property type="entry name" value="RE_MjaI"/>
    <property type="match status" value="1"/>
</dbReference>
<proteinExistence type="predicted"/>
<dbReference type="AlphaFoldDB" id="A0A2V1IQ37"/>
<keyword evidence="2" id="KW-1185">Reference proteome</keyword>
<evidence type="ECO:0000313" key="2">
    <source>
        <dbReference type="Proteomes" id="UP000244905"/>
    </source>
</evidence>
<organism evidence="1 2">
    <name type="scientific">Duncaniella muris</name>
    <dbReference type="NCBI Taxonomy" id="2094150"/>
    <lineage>
        <taxon>Bacteria</taxon>
        <taxon>Pseudomonadati</taxon>
        <taxon>Bacteroidota</taxon>
        <taxon>Bacteroidia</taxon>
        <taxon>Bacteroidales</taxon>
        <taxon>Muribaculaceae</taxon>
        <taxon>Duncaniella</taxon>
    </lineage>
</organism>
<dbReference type="GO" id="GO:0009036">
    <property type="term" value="F:type II site-specific deoxyribonuclease activity"/>
    <property type="evidence" value="ECO:0007669"/>
    <property type="project" value="InterPro"/>
</dbReference>
<comment type="caution">
    <text evidence="1">The sequence shown here is derived from an EMBL/GenBank/DDBJ whole genome shotgun (WGS) entry which is preliminary data.</text>
</comment>
<keyword evidence="1" id="KW-0378">Hydrolase</keyword>
<sequence>MKKFKISNGEIEQLSNASKYPFPKYATQIINLLNSNAQGTRPAVVGQMSELIQEFDGKTLEEWIAWYSERQPDAVTKATDKIFAMYQLMSEAFAQIDRPMIEAWVKDLVYNKTYCGLKFQSAILAFLGDKYNKTWRLANVEEEAQGIDGFIGEIPVQIKSSTYKLEARLAENIETPIIYYDKKKDGITIEFDSAIFES</sequence>
<dbReference type="InterPro" id="IPR019068">
    <property type="entry name" value="Restrct_endonuc_II_MjaI"/>
</dbReference>
<keyword evidence="1" id="KW-0255">Endonuclease</keyword>
<dbReference type="GO" id="GO:0009307">
    <property type="term" value="P:DNA restriction-modification system"/>
    <property type="evidence" value="ECO:0007669"/>
    <property type="project" value="InterPro"/>
</dbReference>
<dbReference type="EMBL" id="PUEC01000006">
    <property type="protein sequence ID" value="PWB03251.1"/>
    <property type="molecule type" value="Genomic_DNA"/>
</dbReference>
<keyword evidence="1" id="KW-0540">Nuclease</keyword>
<dbReference type="Proteomes" id="UP000244905">
    <property type="component" value="Unassembled WGS sequence"/>
</dbReference>
<reference evidence="2" key="1">
    <citation type="submission" date="2018-02" db="EMBL/GenBank/DDBJ databases">
        <authorList>
            <person name="Clavel T."/>
            <person name="Strowig T."/>
        </authorList>
    </citation>
    <scope>NUCLEOTIDE SEQUENCE [LARGE SCALE GENOMIC DNA]</scope>
    <source>
        <strain evidence="2">DSM 103720</strain>
    </source>
</reference>
<protein>
    <submittedName>
        <fullName evidence="1">MjaI family restriction endonuclease</fullName>
    </submittedName>
</protein>
<dbReference type="RefSeq" id="WP_107031610.1">
    <property type="nucleotide sequence ID" value="NZ_PUEC01000006.1"/>
</dbReference>